<gene>
    <name evidence="3" type="ORF">E0H50_40310</name>
</gene>
<evidence type="ECO:0000256" key="2">
    <source>
        <dbReference type="SAM" id="SignalP"/>
    </source>
</evidence>
<feature type="signal peptide" evidence="2">
    <location>
        <begin position="1"/>
        <end position="18"/>
    </location>
</feature>
<feature type="transmembrane region" description="Helical" evidence="1">
    <location>
        <begin position="227"/>
        <end position="247"/>
    </location>
</feature>
<dbReference type="InterPro" id="IPR022435">
    <property type="entry name" value="Surface-anchored_actinobac"/>
</dbReference>
<keyword evidence="1" id="KW-0812">Transmembrane</keyword>
<keyword evidence="4" id="KW-1185">Reference proteome</keyword>
<organism evidence="3 4">
    <name type="scientific">Kribbella sindirgiensis</name>
    <dbReference type="NCBI Taxonomy" id="1124744"/>
    <lineage>
        <taxon>Bacteria</taxon>
        <taxon>Bacillati</taxon>
        <taxon>Actinomycetota</taxon>
        <taxon>Actinomycetes</taxon>
        <taxon>Propionibacteriales</taxon>
        <taxon>Kribbellaceae</taxon>
        <taxon>Kribbella</taxon>
    </lineage>
</organism>
<dbReference type="OrthoDB" id="4424311at2"/>
<keyword evidence="2" id="KW-0732">Signal</keyword>
<dbReference type="NCBIfam" id="TIGR03769">
    <property type="entry name" value="P_ac_wall_RPT"/>
    <property type="match status" value="1"/>
</dbReference>
<evidence type="ECO:0000313" key="4">
    <source>
        <dbReference type="Proteomes" id="UP000292695"/>
    </source>
</evidence>
<keyword evidence="1" id="KW-0472">Membrane</keyword>
<feature type="chain" id="PRO_5020984728" description="ABC transporter-associated repeat protein" evidence="2">
    <location>
        <begin position="19"/>
        <end position="251"/>
    </location>
</feature>
<reference evidence="3 4" key="1">
    <citation type="submission" date="2019-02" db="EMBL/GenBank/DDBJ databases">
        <title>Kribbella capetownensis sp. nov. and Kribbella speibonae sp. nov., isolated from soil.</title>
        <authorList>
            <person name="Curtis S.M."/>
            <person name="Norton I."/>
            <person name="Everest G.J."/>
            <person name="Meyers P.R."/>
        </authorList>
    </citation>
    <scope>NUCLEOTIDE SEQUENCE [LARGE SCALE GENOMIC DNA]</scope>
    <source>
        <strain evidence="3 4">DSM 27082</strain>
    </source>
</reference>
<keyword evidence="1" id="KW-1133">Transmembrane helix</keyword>
<comment type="caution">
    <text evidence="3">The sequence shown here is derived from an EMBL/GenBank/DDBJ whole genome shotgun (WGS) entry which is preliminary data.</text>
</comment>
<evidence type="ECO:0008006" key="5">
    <source>
        <dbReference type="Google" id="ProtNLM"/>
    </source>
</evidence>
<proteinExistence type="predicted"/>
<dbReference type="NCBIfam" id="NF038134">
    <property type="entry name" value="choice_anch_M"/>
    <property type="match status" value="1"/>
</dbReference>
<dbReference type="Proteomes" id="UP000292695">
    <property type="component" value="Unassembled WGS sequence"/>
</dbReference>
<dbReference type="EMBL" id="SJKA01000028">
    <property type="protein sequence ID" value="TCC16742.1"/>
    <property type="molecule type" value="Genomic_DNA"/>
</dbReference>
<accession>A0A4R0HXX4</accession>
<protein>
    <recommendedName>
        <fullName evidence="5">ABC transporter-associated repeat protein</fullName>
    </recommendedName>
</protein>
<evidence type="ECO:0000313" key="3">
    <source>
        <dbReference type="EMBL" id="TCC16742.1"/>
    </source>
</evidence>
<dbReference type="RefSeq" id="WP_131296440.1">
    <property type="nucleotide sequence ID" value="NZ_SJKA01000028.1"/>
</dbReference>
<name>A0A4R0HXX4_9ACTN</name>
<dbReference type="AlphaFoldDB" id="A0A4R0HXX4"/>
<evidence type="ECO:0000256" key="1">
    <source>
        <dbReference type="SAM" id="Phobius"/>
    </source>
</evidence>
<sequence length="251" mass="27847">MRLLAALFLVLVPIAAPSEQVVISNGHVDLGPRFADGRWTIQLRDDTSAAPTWRPLDTVVLQATSRARIAVPNDPVYRFLGEPGQQIWVIPQVQQDGVVWPGWNTQDPEVARRVDREVTWTLEGVDGPGSFTLFLNSDFGKPAPVFDSRKPFPQETGIDVNTHVHGNWTFDAEGIYLLDVAMTAELTDGQHVTDRRTLRIYAGDGDARAAFALQDDRPRTEPDGVQLWWLFAGAGAVLLATAAVMVIRRRR</sequence>